<comment type="caution">
    <text evidence="1">The sequence shown here is derived from an EMBL/GenBank/DDBJ whole genome shotgun (WGS) entry which is preliminary data.</text>
</comment>
<keyword evidence="2" id="KW-1185">Reference proteome</keyword>
<gene>
    <name evidence="1" type="ORF">KUCAC02_001100</name>
</gene>
<name>A0ACB9XXL6_CHAAC</name>
<proteinExistence type="predicted"/>
<dbReference type="Proteomes" id="UP001057452">
    <property type="component" value="Chromosome 2"/>
</dbReference>
<evidence type="ECO:0000313" key="1">
    <source>
        <dbReference type="EMBL" id="KAI4831564.1"/>
    </source>
</evidence>
<organism evidence="1 2">
    <name type="scientific">Chaenocephalus aceratus</name>
    <name type="common">Blackfin icefish</name>
    <name type="synonym">Chaenichthys aceratus</name>
    <dbReference type="NCBI Taxonomy" id="36190"/>
    <lineage>
        <taxon>Eukaryota</taxon>
        <taxon>Metazoa</taxon>
        <taxon>Chordata</taxon>
        <taxon>Craniata</taxon>
        <taxon>Vertebrata</taxon>
        <taxon>Euteleostomi</taxon>
        <taxon>Actinopterygii</taxon>
        <taxon>Neopterygii</taxon>
        <taxon>Teleostei</taxon>
        <taxon>Neoteleostei</taxon>
        <taxon>Acanthomorphata</taxon>
        <taxon>Eupercaria</taxon>
        <taxon>Perciformes</taxon>
        <taxon>Notothenioidei</taxon>
        <taxon>Channichthyidae</taxon>
        <taxon>Chaenocephalus</taxon>
    </lineage>
</organism>
<reference evidence="1" key="1">
    <citation type="submission" date="2022-05" db="EMBL/GenBank/DDBJ databases">
        <title>Chromosome-level genome of Chaenocephalus aceratus.</title>
        <authorList>
            <person name="Park H."/>
        </authorList>
    </citation>
    <scope>NUCLEOTIDE SEQUENCE</scope>
    <source>
        <strain evidence="1">KU_202001</strain>
    </source>
</reference>
<accession>A0ACB9XXL6</accession>
<sequence length="506" mass="56563">MSGREAFVTLATTNSYCMGATVVARSLRRHGTTRSIVVMVTPNVSEQSRLALQSVFDEVITVDVMDSGDRLNLSLLGRPELGITFTKIHCWTLTQYSKCVFLDADTLVLCNVDELFHRDELSAAPDPGWPDCFNSGVFVFRPSLHTHHRLLEHARQHGSFDGGDQGLLNSFFSGWPVEDISKHLPFIYNLSASSLYSYLPAFQQFGHDAKIVHFLGSEKPWSSSSRREGGHSHMEQFVSLWWREYRSNTEASAAETPQQTQTKEAKMPVVLKMKKRKAKLPVKGKLVNAGPLPAHLSPLQKGRHAPPEPEIVQKRKAKVPGKGTSNISNSKLPTNLLPLQNELRLPSDPETVQNRKAKVPGKENSNISDSLPANLPPLQNELRLPSDPETVSPETIQKREAKVPVKEILIISDSIPTPLPPLLNVFDVPSDTETGSEEETQTQDLASEEEEPEDSDDLSDIEELPKAEETEAERLEHRQLWEAGQADYLGRDAFKNIQKMLDRFLD</sequence>
<dbReference type="EMBL" id="CM043786">
    <property type="protein sequence ID" value="KAI4831564.1"/>
    <property type="molecule type" value="Genomic_DNA"/>
</dbReference>
<evidence type="ECO:0000313" key="2">
    <source>
        <dbReference type="Proteomes" id="UP001057452"/>
    </source>
</evidence>
<protein>
    <submittedName>
        <fullName evidence="1">Uncharacterized protein</fullName>
    </submittedName>
</protein>